<name>A0ABW4I5W8_9SPHN</name>
<reference evidence="2" key="1">
    <citation type="journal article" date="2019" name="Int. J. Syst. Evol. Microbiol.">
        <title>The Global Catalogue of Microorganisms (GCM) 10K type strain sequencing project: providing services to taxonomists for standard genome sequencing and annotation.</title>
        <authorList>
            <consortium name="The Broad Institute Genomics Platform"/>
            <consortium name="The Broad Institute Genome Sequencing Center for Infectious Disease"/>
            <person name="Wu L."/>
            <person name="Ma J."/>
        </authorList>
    </citation>
    <scope>NUCLEOTIDE SEQUENCE [LARGE SCALE GENOMIC DNA]</scope>
    <source>
        <strain evidence="2">CGMCC 1.16275</strain>
    </source>
</reference>
<dbReference type="EMBL" id="JBHUDY010000001">
    <property type="protein sequence ID" value="MFD1612602.1"/>
    <property type="molecule type" value="Genomic_DNA"/>
</dbReference>
<keyword evidence="2" id="KW-1185">Reference proteome</keyword>
<proteinExistence type="predicted"/>
<evidence type="ECO:0000313" key="2">
    <source>
        <dbReference type="Proteomes" id="UP001597115"/>
    </source>
</evidence>
<sequence>MSETDRLEAQARRCRRLAGGLSNRDDVRALEDLAREFESRAERLRLAAATLASRQAGGFSALRIVRS</sequence>
<evidence type="ECO:0000313" key="1">
    <source>
        <dbReference type="EMBL" id="MFD1612602.1"/>
    </source>
</evidence>
<dbReference type="Proteomes" id="UP001597115">
    <property type="component" value="Unassembled WGS sequence"/>
</dbReference>
<dbReference type="RefSeq" id="WP_380889644.1">
    <property type="nucleotide sequence ID" value="NZ_JBHUDY010000001.1"/>
</dbReference>
<gene>
    <name evidence="1" type="ORF">ACFSCW_12395</name>
</gene>
<protein>
    <submittedName>
        <fullName evidence="1">Uncharacterized protein</fullName>
    </submittedName>
</protein>
<comment type="caution">
    <text evidence="1">The sequence shown here is derived from an EMBL/GenBank/DDBJ whole genome shotgun (WGS) entry which is preliminary data.</text>
</comment>
<accession>A0ABW4I5W8</accession>
<organism evidence="1 2">
    <name type="scientific">Sphingomonas tabacisoli</name>
    <dbReference type="NCBI Taxonomy" id="2249466"/>
    <lineage>
        <taxon>Bacteria</taxon>
        <taxon>Pseudomonadati</taxon>
        <taxon>Pseudomonadota</taxon>
        <taxon>Alphaproteobacteria</taxon>
        <taxon>Sphingomonadales</taxon>
        <taxon>Sphingomonadaceae</taxon>
        <taxon>Sphingomonas</taxon>
    </lineage>
</organism>